<sequence length="479" mass="56245">MSNPEKLDRNNVEDILALTPMQKGMLLHYLKEPESEQYFEQACYNLTGRIHPEKIKNAWEYVVKTNEILRTVLRWQGLAEPVQVVLKNHQVPFFEHDFSGCNCEERLDMVDRLMKNDRNVRIDISRQPFRIILCKLSKNEYQMILSNHHIILDGWSNGIILKEFVAAYESLYTGNEPYISAKNKYREYVKWLQKQDRDIQKEFWSNYLKGFSDWKPFKAAVEKQSKAYGISRYEQELSREFMECITVFIREKGLTLATLFYCAWGILLHKYKGIHDVLFGTTVSGRPVDIKGIQDMVGIFINTVPLRMGIDPSEEVCILLNKINLELARREDFENTPLIDVLSYSGLRNKDNLFDTVVVIQNYPMDERLFRSDSPINISLHKRFYVTRIELALGVRVFDSVILDFTYNTCLFNEESIRKMSEHFVKILEAIIGDARGTSILIKDIQVVDQEEKQQMLLRIKQNNEDLKLIEEVDFDEIF</sequence>
<dbReference type="Gene3D" id="3.30.559.10">
    <property type="entry name" value="Chloramphenicol acetyltransferase-like domain"/>
    <property type="match status" value="1"/>
</dbReference>
<name>A0A0L6JM04_9FIRM</name>
<proteinExistence type="predicted"/>
<evidence type="ECO:0000259" key="1">
    <source>
        <dbReference type="Pfam" id="PF00668"/>
    </source>
</evidence>
<dbReference type="PANTHER" id="PTHR45398">
    <property type="match status" value="1"/>
</dbReference>
<dbReference type="eggNOG" id="COG1020">
    <property type="taxonomic scope" value="Bacteria"/>
</dbReference>
<protein>
    <submittedName>
        <fullName evidence="2">Glutamate racemase</fullName>
        <ecNumber evidence="2">5.1.1.3</ecNumber>
    </submittedName>
</protein>
<dbReference type="RefSeq" id="WP_036941338.1">
    <property type="nucleotide sequence ID" value="NZ_JQKC01000015.1"/>
</dbReference>
<feature type="domain" description="Condensation" evidence="1">
    <location>
        <begin position="13"/>
        <end position="457"/>
    </location>
</feature>
<reference evidence="3" key="1">
    <citation type="submission" date="2015-07" db="EMBL/GenBank/DDBJ databases">
        <title>Near-Complete Genome Sequence of the Cellulolytic Bacterium Bacteroides (Pseudobacteroides) cellulosolvens ATCC 35603.</title>
        <authorList>
            <person name="Dassa B."/>
            <person name="Utturkar S.M."/>
            <person name="Klingeman D.M."/>
            <person name="Hurt R.A."/>
            <person name="Keller M."/>
            <person name="Xu J."/>
            <person name="Reddy Y.H.K."/>
            <person name="Borovok I."/>
            <person name="Grinberg I.R."/>
            <person name="Lamed R."/>
            <person name="Zhivin O."/>
            <person name="Bayer E.A."/>
            <person name="Brown S.D."/>
        </authorList>
    </citation>
    <scope>NUCLEOTIDE SEQUENCE [LARGE SCALE GENOMIC DNA]</scope>
    <source>
        <strain evidence="3">DSM 2933</strain>
    </source>
</reference>
<dbReference type="EMBL" id="LGTC01000001">
    <property type="protein sequence ID" value="KNY26437.1"/>
    <property type="molecule type" value="Genomic_DNA"/>
</dbReference>
<dbReference type="OrthoDB" id="51171at2"/>
<dbReference type="PATRIC" id="fig|398512.5.peg.1769"/>
<dbReference type="PANTHER" id="PTHR45398:SF1">
    <property type="entry name" value="ENZYME, PUTATIVE (JCVI)-RELATED"/>
    <property type="match status" value="1"/>
</dbReference>
<comment type="caution">
    <text evidence="2">The sequence shown here is derived from an EMBL/GenBank/DDBJ whole genome shotgun (WGS) entry which is preliminary data.</text>
</comment>
<gene>
    <name evidence="2" type="ORF">Bccel_1699</name>
</gene>
<dbReference type="InterPro" id="IPR001242">
    <property type="entry name" value="Condensation_dom"/>
</dbReference>
<keyword evidence="3" id="KW-1185">Reference proteome</keyword>
<dbReference type="Gene3D" id="3.30.559.30">
    <property type="entry name" value="Nonribosomal peptide synthetase, condensation domain"/>
    <property type="match status" value="1"/>
</dbReference>
<dbReference type="Pfam" id="PF00668">
    <property type="entry name" value="Condensation"/>
    <property type="match status" value="1"/>
</dbReference>
<evidence type="ECO:0000313" key="3">
    <source>
        <dbReference type="Proteomes" id="UP000036923"/>
    </source>
</evidence>
<keyword evidence="2" id="KW-0413">Isomerase</keyword>
<dbReference type="EC" id="5.1.1.3" evidence="2"/>
<dbReference type="AlphaFoldDB" id="A0A0L6JM04"/>
<organism evidence="2 3">
    <name type="scientific">Pseudobacteroides cellulosolvens ATCC 35603 = DSM 2933</name>
    <dbReference type="NCBI Taxonomy" id="398512"/>
    <lineage>
        <taxon>Bacteria</taxon>
        <taxon>Bacillati</taxon>
        <taxon>Bacillota</taxon>
        <taxon>Clostridia</taxon>
        <taxon>Eubacteriales</taxon>
        <taxon>Oscillospiraceae</taxon>
        <taxon>Pseudobacteroides</taxon>
    </lineage>
</organism>
<accession>A0A0L6JM04</accession>
<dbReference type="GO" id="GO:0008610">
    <property type="term" value="P:lipid biosynthetic process"/>
    <property type="evidence" value="ECO:0007669"/>
    <property type="project" value="UniProtKB-ARBA"/>
</dbReference>
<evidence type="ECO:0000313" key="2">
    <source>
        <dbReference type="EMBL" id="KNY26437.1"/>
    </source>
</evidence>
<dbReference type="InterPro" id="IPR023213">
    <property type="entry name" value="CAT-like_dom_sf"/>
</dbReference>
<dbReference type="STRING" id="398512.Bccel_1699"/>
<dbReference type="Proteomes" id="UP000036923">
    <property type="component" value="Unassembled WGS sequence"/>
</dbReference>
<dbReference type="GO" id="GO:0008881">
    <property type="term" value="F:glutamate racemase activity"/>
    <property type="evidence" value="ECO:0007669"/>
    <property type="project" value="UniProtKB-EC"/>
</dbReference>
<dbReference type="SUPFAM" id="SSF52777">
    <property type="entry name" value="CoA-dependent acyltransferases"/>
    <property type="match status" value="2"/>
</dbReference>